<evidence type="ECO:0000313" key="3">
    <source>
        <dbReference type="Proteomes" id="UP001592528"/>
    </source>
</evidence>
<proteinExistence type="predicted"/>
<sequence>MQGDGMRGEPAPSRAGDLQPSGAAVRESLGAPVQETREGLDAEQARKVRRLRASLDRRTADLGMVRLLAAEGFAGRRYEVFETELVRYAVAVLRAWMYSGSIFRLLAIRGFGLAPDDVELEALHRDSDLREELAMITVAEALPRFRQRALVEGGWTFEGGASITTYFMGACVYAFPNEFRRWRADNRRQERAVARQRNLPVEVHPSVESTVLGAEHVKDHLAAAKDDRTRAVVILTTEGYSQEEITELLDEVSARAIEGIVYRWRQRAQQKEEGDRRG</sequence>
<reference evidence="2 3" key="1">
    <citation type="submission" date="2024-09" db="EMBL/GenBank/DDBJ databases">
        <authorList>
            <person name="Lee S.D."/>
        </authorList>
    </citation>
    <scope>NUCLEOTIDE SEQUENCE [LARGE SCALE GENOMIC DNA]</scope>
    <source>
        <strain evidence="2 3">N1-5</strain>
    </source>
</reference>
<dbReference type="EMBL" id="JBHEZZ010000048">
    <property type="protein sequence ID" value="MFC1407490.1"/>
    <property type="molecule type" value="Genomic_DNA"/>
</dbReference>
<protein>
    <submittedName>
        <fullName evidence="2">Uncharacterized protein</fullName>
    </submittedName>
</protein>
<organism evidence="2 3">
    <name type="scientific">Streptacidiphilus cavernicola</name>
    <dbReference type="NCBI Taxonomy" id="3342716"/>
    <lineage>
        <taxon>Bacteria</taxon>
        <taxon>Bacillati</taxon>
        <taxon>Actinomycetota</taxon>
        <taxon>Actinomycetes</taxon>
        <taxon>Kitasatosporales</taxon>
        <taxon>Streptomycetaceae</taxon>
        <taxon>Streptacidiphilus</taxon>
    </lineage>
</organism>
<dbReference type="RefSeq" id="WP_030267197.1">
    <property type="nucleotide sequence ID" value="NZ_JBHEZZ010000048.1"/>
</dbReference>
<name>A0ABV6V193_9ACTN</name>
<evidence type="ECO:0000256" key="1">
    <source>
        <dbReference type="SAM" id="MobiDB-lite"/>
    </source>
</evidence>
<comment type="caution">
    <text evidence="2">The sequence shown here is derived from an EMBL/GenBank/DDBJ whole genome shotgun (WGS) entry which is preliminary data.</text>
</comment>
<dbReference type="Proteomes" id="UP001592528">
    <property type="component" value="Unassembled WGS sequence"/>
</dbReference>
<evidence type="ECO:0000313" key="2">
    <source>
        <dbReference type="EMBL" id="MFC1407490.1"/>
    </source>
</evidence>
<gene>
    <name evidence="2" type="ORF">ACEZDJ_40060</name>
</gene>
<feature type="region of interest" description="Disordered" evidence="1">
    <location>
        <begin position="1"/>
        <end position="42"/>
    </location>
</feature>
<keyword evidence="3" id="KW-1185">Reference proteome</keyword>
<accession>A0ABV6V193</accession>